<dbReference type="InterPro" id="IPR050173">
    <property type="entry name" value="ABC_transporter_C-like"/>
</dbReference>
<keyword evidence="15" id="KW-1185">Reference proteome</keyword>
<evidence type="ECO:0000256" key="9">
    <source>
        <dbReference type="ARBA" id="ARBA00023180"/>
    </source>
</evidence>
<feature type="domain" description="ABC transmembrane type-1" evidence="13">
    <location>
        <begin position="952"/>
        <end position="1248"/>
    </location>
</feature>
<dbReference type="CDD" id="cd03244">
    <property type="entry name" value="ABCC_MRP_domain2"/>
    <property type="match status" value="1"/>
</dbReference>
<dbReference type="SUPFAM" id="SSF52540">
    <property type="entry name" value="P-loop containing nucleoside triphosphate hydrolases"/>
    <property type="match status" value="2"/>
</dbReference>
<evidence type="ECO:0000256" key="3">
    <source>
        <dbReference type="ARBA" id="ARBA00022692"/>
    </source>
</evidence>
<keyword evidence="8 11" id="KW-0472">Membrane</keyword>
<reference evidence="14" key="1">
    <citation type="journal article" date="2020" name="Fungal Divers.">
        <title>Resolving the Mortierellaceae phylogeny through synthesis of multi-gene phylogenetics and phylogenomics.</title>
        <authorList>
            <person name="Vandepol N."/>
            <person name="Liber J."/>
            <person name="Desiro A."/>
            <person name="Na H."/>
            <person name="Kennedy M."/>
            <person name="Barry K."/>
            <person name="Grigoriev I.V."/>
            <person name="Miller A.N."/>
            <person name="O'Donnell K."/>
            <person name="Stajich J.E."/>
            <person name="Bonito G."/>
        </authorList>
    </citation>
    <scope>NUCLEOTIDE SEQUENCE</scope>
    <source>
        <strain evidence="14">NVP60</strain>
    </source>
</reference>
<dbReference type="CDD" id="cd18596">
    <property type="entry name" value="ABC_6TM_VMR1_D1_like"/>
    <property type="match status" value="1"/>
</dbReference>
<evidence type="ECO:0000256" key="6">
    <source>
        <dbReference type="ARBA" id="ARBA00022840"/>
    </source>
</evidence>
<evidence type="ECO:0000256" key="1">
    <source>
        <dbReference type="ARBA" id="ARBA00004141"/>
    </source>
</evidence>
<feature type="domain" description="ABC transporter" evidence="12">
    <location>
        <begin position="1287"/>
        <end position="1680"/>
    </location>
</feature>
<keyword evidence="3 11" id="KW-0812">Transmembrane</keyword>
<dbReference type="CDD" id="cd03250">
    <property type="entry name" value="ABCC_MRP_domain1"/>
    <property type="match status" value="1"/>
</dbReference>
<dbReference type="Gene3D" id="1.20.1560.10">
    <property type="entry name" value="ABC transporter type 1, transmembrane domain"/>
    <property type="match status" value="2"/>
</dbReference>
<feature type="transmembrane region" description="Helical" evidence="11">
    <location>
        <begin position="1093"/>
        <end position="1111"/>
    </location>
</feature>
<keyword evidence="2" id="KW-0813">Transport</keyword>
<dbReference type="PROSITE" id="PS00211">
    <property type="entry name" value="ABC_TRANSPORTER_1"/>
    <property type="match status" value="2"/>
</dbReference>
<feature type="transmembrane region" description="Helical" evidence="11">
    <location>
        <begin position="1016"/>
        <end position="1038"/>
    </location>
</feature>
<evidence type="ECO:0000256" key="11">
    <source>
        <dbReference type="SAM" id="Phobius"/>
    </source>
</evidence>
<keyword evidence="5" id="KW-0547">Nucleotide-binding</keyword>
<dbReference type="GO" id="GO:0140359">
    <property type="term" value="F:ABC-type transporter activity"/>
    <property type="evidence" value="ECO:0007669"/>
    <property type="project" value="InterPro"/>
</dbReference>
<evidence type="ECO:0000259" key="12">
    <source>
        <dbReference type="PROSITE" id="PS50893"/>
    </source>
</evidence>
<organism evidence="14 15">
    <name type="scientific">Linnemannia gamsii</name>
    <dbReference type="NCBI Taxonomy" id="64522"/>
    <lineage>
        <taxon>Eukaryota</taxon>
        <taxon>Fungi</taxon>
        <taxon>Fungi incertae sedis</taxon>
        <taxon>Mucoromycota</taxon>
        <taxon>Mortierellomycotina</taxon>
        <taxon>Mortierellomycetes</taxon>
        <taxon>Mortierellales</taxon>
        <taxon>Mortierellaceae</taxon>
        <taxon>Linnemannia</taxon>
    </lineage>
</organism>
<keyword evidence="6" id="KW-0067">ATP-binding</keyword>
<evidence type="ECO:0008006" key="16">
    <source>
        <dbReference type="Google" id="ProtNLM"/>
    </source>
</evidence>
<keyword evidence="4" id="KW-0677">Repeat</keyword>
<gene>
    <name evidence="14" type="ORF">BGZ97_011106</name>
</gene>
<keyword evidence="9" id="KW-0325">Glycoprotein</keyword>
<dbReference type="InterPro" id="IPR011527">
    <property type="entry name" value="ABC1_TM_dom"/>
</dbReference>
<dbReference type="FunFam" id="1.20.1560.10:FF:000006">
    <property type="entry name" value="ATP-binding cassette, sub-family C (CFTR/MRP), member 9"/>
    <property type="match status" value="1"/>
</dbReference>
<feature type="transmembrane region" description="Helical" evidence="11">
    <location>
        <begin position="82"/>
        <end position="105"/>
    </location>
</feature>
<dbReference type="Pfam" id="PF00005">
    <property type="entry name" value="ABC_tran"/>
    <property type="match status" value="3"/>
</dbReference>
<dbReference type="GO" id="GO:0005524">
    <property type="term" value="F:ATP binding"/>
    <property type="evidence" value="ECO:0007669"/>
    <property type="project" value="UniProtKB-KW"/>
</dbReference>
<evidence type="ECO:0000256" key="4">
    <source>
        <dbReference type="ARBA" id="ARBA00022737"/>
    </source>
</evidence>
<dbReference type="SMART" id="SM00382">
    <property type="entry name" value="AAA"/>
    <property type="match status" value="2"/>
</dbReference>
<keyword evidence="7 11" id="KW-1133">Transmembrane helix</keyword>
<comment type="caution">
    <text evidence="14">The sequence shown here is derived from an EMBL/GenBank/DDBJ whole genome shotgun (WGS) entry which is preliminary data.</text>
</comment>
<feature type="transmembrane region" description="Helical" evidence="11">
    <location>
        <begin position="1205"/>
        <end position="1224"/>
    </location>
</feature>
<evidence type="ECO:0000256" key="5">
    <source>
        <dbReference type="ARBA" id="ARBA00022741"/>
    </source>
</evidence>
<dbReference type="PANTHER" id="PTHR24223">
    <property type="entry name" value="ATP-BINDING CASSETTE SUB-FAMILY C"/>
    <property type="match status" value="1"/>
</dbReference>
<dbReference type="FunFam" id="3.40.50.300:FF:001958">
    <property type="entry name" value="ATP binding cassette subfamily C member 11"/>
    <property type="match status" value="1"/>
</dbReference>
<dbReference type="PANTHER" id="PTHR24223:SF353">
    <property type="entry name" value="ABC TRANSPORTER ATP-BINDING PROTEIN_PERMEASE VMR1-RELATED"/>
    <property type="match status" value="1"/>
</dbReference>
<name>A0A9P6R5U5_9FUNG</name>
<dbReference type="OrthoDB" id="6500128at2759"/>
<feature type="transmembrane region" description="Helical" evidence="11">
    <location>
        <begin position="117"/>
        <end position="137"/>
    </location>
</feature>
<dbReference type="PROSITE" id="PS50929">
    <property type="entry name" value="ABC_TM1F"/>
    <property type="match status" value="2"/>
</dbReference>
<feature type="domain" description="ABC transmembrane type-1" evidence="13">
    <location>
        <begin position="279"/>
        <end position="576"/>
    </location>
</feature>
<evidence type="ECO:0000313" key="14">
    <source>
        <dbReference type="EMBL" id="KAG0312538.1"/>
    </source>
</evidence>
<feature type="transmembrane region" description="Helical" evidence="11">
    <location>
        <begin position="162"/>
        <end position="180"/>
    </location>
</feature>
<feature type="region of interest" description="Disordered" evidence="10">
    <location>
        <begin position="1408"/>
        <end position="1436"/>
    </location>
</feature>
<dbReference type="Proteomes" id="UP000823405">
    <property type="component" value="Unassembled WGS sequence"/>
</dbReference>
<sequence>TLNTAAPTEDISLLLQPKDHSDKDPRSDSYVNHPTNSDITLVLVSLIQAVGFLVLALVRWKFLELGGRHGQPGHIHLPLYRFVMPVAQSIAWSYAFILCMVAAFTRHIMRPSRIRRMLIVFSMFTFMNSLIRTRSAFRYRNYLDTDPEGTTPEMRHRMQAELGLAIINMVLASLFLYVITTTSKGPDVYFEGKKVSTEVNASFLRWITYNWMNDLLWEGYERALELEFLPSLTDQMRARPMYRVFARTRFVPFPCSPTVHKELKSLLWRIYASNSRDIWINVVFGIVSSVAAFGMPYFMDKLLTYMEEFKDDKVINKSPKEMAYLYVVGMLVSEVLKSVTFGQNLYYGRRVDVRLRAMLSAEVYSKALRRKDMTGIISENTEKGARSDTGMITNLMAVDANRISSMGSSFFFLYTGPIEIALGVVMLYGLLGPSSLVGLGVMLLTSPAHHFAARKYSTIQESLMETRDRRVGLMSELLQGIRMIKFFAWEKKIQKKIMEVRDQELRRFVRLYIINTFFTLLWFTSPILVTVMSFTSYTKLEHKELSSHVAFTSMAIFFILRAPLNMLPGSITDLLETIVSIKRIEAFLNEGEISKYSGVAMEATPESIVQSPTSMVQAVHTSNTIGFTNATFKWHTKASSCALDNQAPSQGAFMLKTLTLSFPVGKLSLVCGSTGSGKTSLLMALLREMDLISGSVHLPQAKCKIVDPTTGYIHGSIAYVSQYPWLQQASIRENVLFGSPYESDRYQHVLEACALLPDLAVFEHGDLTEIGEKGITLSGGQKQRVALARAMYSRAQHLLLDDCLSAVDAHTARHLFENCLKGPLMNGRTRILVTHHVRLCLRDATYVVLLKDGSLLLSGSPVKLIRSGLLSEILERNGLMEEDQDASSSSTLAADHTLLSRDASLRSPNSPKTTTIKEAKRLVDEEARARGKVKLMVYDMYMKACGGTGFWITLAFILVVLRMLGMLELGWIKIWTDDAAEKSKRRARQPIDQFQFGIFRWGGKPEDDSEFEDLDFYIGIYCFITLMAVFFTVVRMLWQFYGSLRASRDLYEQLLLSIVRAPIRFFDTTPVGRIINRFSKDFEVIDSQMMSKMVSLATDALGIIAIILIVTFVTPTFLVAAAFITTTYVFIGAYYISASRELKRIESVTKSPLYSHFGETLVGVSTIRAFGVETRFMEEVLTKLDNNNAPYYFLWMCNRWLNIRVDFMTALVSFIAGILILLNIDRVDAGWAGISLVSTQNIMGLIYMEMSLNSVERVQEYLCMPQEPPAIIPGCRPPAGWPYDGTIEIKDLTMQYAPDLRPALEGVSINIRPREKIGIVGRTGSGKSTLALSLFRFMEPTAGSIVIDGIDICKIGLEDLRRRLTIIPQDAVLFNGTIRSNLDPFQEHDDLEIWEALRRVHLVKARGSRSGSASSMSSGPYSIQHNDQSNFHHHPHAHHENIPYGMNGSIHPYSLDPVPSGLDSLILDASASEYESGLYNDPFHPAACPQPMPTASAVLSPAIRYETTDPATQTVSSTPLLYSLNNSLLPVDPMSPRVLCSAFNQGETVEPVPAKALSPRLQLDHVDPFESLDSPVSDGGHNFSQGQRQLLCMARALLRQSKVIIMDEATASVDFATDERIQTTIRNELGDSTLITVAHRLRTIMDYDRVLVLEEGRVVEFDSPINLITNPSSRFRDMVEKSGECDTLFEMAARGY</sequence>
<feature type="compositionally biased region" description="Polar residues" evidence="10">
    <location>
        <begin position="1420"/>
        <end position="1429"/>
    </location>
</feature>
<feature type="transmembrane region" description="Helical" evidence="11">
    <location>
        <begin position="323"/>
        <end position="347"/>
    </location>
</feature>
<feature type="compositionally biased region" description="Low complexity" evidence="10">
    <location>
        <begin position="1408"/>
        <end position="1419"/>
    </location>
</feature>
<dbReference type="InterPro" id="IPR003593">
    <property type="entry name" value="AAA+_ATPase"/>
</dbReference>
<dbReference type="GO" id="GO:0000329">
    <property type="term" value="C:fungal-type vacuole membrane"/>
    <property type="evidence" value="ECO:0007669"/>
    <property type="project" value="TreeGrafter"/>
</dbReference>
<comment type="subcellular location">
    <subcellularLocation>
        <location evidence="1">Membrane</location>
        <topology evidence="1">Multi-pass membrane protein</topology>
    </subcellularLocation>
</comment>
<evidence type="ECO:0000313" key="15">
    <source>
        <dbReference type="Proteomes" id="UP000823405"/>
    </source>
</evidence>
<dbReference type="FunFam" id="1.20.1560.10:FF:000013">
    <property type="entry name" value="ABC transporter C family member 2"/>
    <property type="match status" value="1"/>
</dbReference>
<feature type="transmembrane region" description="Helical" evidence="11">
    <location>
        <begin position="1117"/>
        <end position="1136"/>
    </location>
</feature>
<dbReference type="PROSITE" id="PS50893">
    <property type="entry name" value="ABC_TRANSPORTER_2"/>
    <property type="match status" value="2"/>
</dbReference>
<feature type="transmembrane region" description="Helical" evidence="11">
    <location>
        <begin position="278"/>
        <end position="299"/>
    </location>
</feature>
<feature type="transmembrane region" description="Helical" evidence="11">
    <location>
        <begin position="545"/>
        <end position="564"/>
    </location>
</feature>
<accession>A0A9P6R5U5</accession>
<dbReference type="InterPro" id="IPR017871">
    <property type="entry name" value="ABC_transporter-like_CS"/>
</dbReference>
<dbReference type="EMBL" id="JAAAIN010000607">
    <property type="protein sequence ID" value="KAG0312538.1"/>
    <property type="molecule type" value="Genomic_DNA"/>
</dbReference>
<evidence type="ECO:0000256" key="8">
    <source>
        <dbReference type="ARBA" id="ARBA00023136"/>
    </source>
</evidence>
<evidence type="ECO:0000256" key="10">
    <source>
        <dbReference type="SAM" id="MobiDB-lite"/>
    </source>
</evidence>
<feature type="transmembrane region" description="Helical" evidence="11">
    <location>
        <begin position="509"/>
        <end position="533"/>
    </location>
</feature>
<dbReference type="SUPFAM" id="SSF90123">
    <property type="entry name" value="ABC transporter transmembrane region"/>
    <property type="match status" value="2"/>
</dbReference>
<dbReference type="Pfam" id="PF00664">
    <property type="entry name" value="ABC_membrane"/>
    <property type="match status" value="2"/>
</dbReference>
<feature type="transmembrane region" description="Helical" evidence="11">
    <location>
        <begin position="940"/>
        <end position="961"/>
    </location>
</feature>
<dbReference type="InterPro" id="IPR003439">
    <property type="entry name" value="ABC_transporter-like_ATP-bd"/>
</dbReference>
<feature type="domain" description="ABC transporter" evidence="12">
    <location>
        <begin position="625"/>
        <end position="877"/>
    </location>
</feature>
<evidence type="ECO:0000256" key="7">
    <source>
        <dbReference type="ARBA" id="ARBA00022989"/>
    </source>
</evidence>
<feature type="transmembrane region" description="Helical" evidence="11">
    <location>
        <begin position="411"/>
        <end position="431"/>
    </location>
</feature>
<dbReference type="CDD" id="cd18604">
    <property type="entry name" value="ABC_6TM_VMR1_D2_like"/>
    <property type="match status" value="1"/>
</dbReference>
<feature type="transmembrane region" description="Helical" evidence="11">
    <location>
        <begin position="39"/>
        <end position="62"/>
    </location>
</feature>
<protein>
    <recommendedName>
        <fullName evidence="16">P-loop containing nucleoside triphosphate hydrolase protein</fullName>
    </recommendedName>
</protein>
<evidence type="ECO:0000259" key="13">
    <source>
        <dbReference type="PROSITE" id="PS50929"/>
    </source>
</evidence>
<dbReference type="FunFam" id="3.40.50.300:FF:003492">
    <property type="entry name" value="AGAP012735-PA"/>
    <property type="match status" value="1"/>
</dbReference>
<dbReference type="FunFam" id="3.40.50.300:FF:000825">
    <property type="entry name" value="ABC bile acid transporter"/>
    <property type="match status" value="1"/>
</dbReference>
<dbReference type="InterPro" id="IPR036640">
    <property type="entry name" value="ABC1_TM_sf"/>
</dbReference>
<dbReference type="GO" id="GO:0016887">
    <property type="term" value="F:ATP hydrolysis activity"/>
    <property type="evidence" value="ECO:0007669"/>
    <property type="project" value="InterPro"/>
</dbReference>
<feature type="non-terminal residue" evidence="14">
    <location>
        <position position="1"/>
    </location>
</feature>
<proteinExistence type="predicted"/>
<dbReference type="InterPro" id="IPR027417">
    <property type="entry name" value="P-loop_NTPase"/>
</dbReference>
<evidence type="ECO:0000256" key="2">
    <source>
        <dbReference type="ARBA" id="ARBA00022448"/>
    </source>
</evidence>
<dbReference type="Gene3D" id="3.40.50.300">
    <property type="entry name" value="P-loop containing nucleotide triphosphate hydrolases"/>
    <property type="match status" value="3"/>
</dbReference>